<evidence type="ECO:0000256" key="1">
    <source>
        <dbReference type="ARBA" id="ARBA00001936"/>
    </source>
</evidence>
<dbReference type="eggNOG" id="COG0151">
    <property type="taxonomic scope" value="Bacteria"/>
</dbReference>
<evidence type="ECO:0000256" key="6">
    <source>
        <dbReference type="ARBA" id="ARBA00022741"/>
    </source>
</evidence>
<organism evidence="16 17">
    <name type="scientific">Kocuria rhizophila (strain ATCC 9341 / DSM 348 / NBRC 103217 / DC2201)</name>
    <dbReference type="NCBI Taxonomy" id="378753"/>
    <lineage>
        <taxon>Bacteria</taxon>
        <taxon>Bacillati</taxon>
        <taxon>Actinomycetota</taxon>
        <taxon>Actinomycetes</taxon>
        <taxon>Micrococcales</taxon>
        <taxon>Micrococcaceae</taxon>
        <taxon>Kocuria</taxon>
    </lineage>
</organism>
<keyword evidence="7 12" id="KW-0658">Purine biosynthesis</keyword>
<evidence type="ECO:0000256" key="14">
    <source>
        <dbReference type="SAM" id="MobiDB-lite"/>
    </source>
</evidence>
<dbReference type="HAMAP" id="MF_00138">
    <property type="entry name" value="GARS"/>
    <property type="match status" value="1"/>
</dbReference>
<evidence type="ECO:0000256" key="4">
    <source>
        <dbReference type="ARBA" id="ARBA00013255"/>
    </source>
</evidence>
<dbReference type="SUPFAM" id="SSF56059">
    <property type="entry name" value="Glutathione synthetase ATP-binding domain-like"/>
    <property type="match status" value="1"/>
</dbReference>
<dbReference type="UniPathway" id="UPA00074">
    <property type="reaction ID" value="UER00125"/>
</dbReference>
<dbReference type="InterPro" id="IPR020562">
    <property type="entry name" value="PRibGlycinamide_synth_N"/>
</dbReference>
<evidence type="ECO:0000256" key="8">
    <source>
        <dbReference type="ARBA" id="ARBA00022840"/>
    </source>
</evidence>
<dbReference type="STRING" id="378753.KRH_04280"/>
<name>B2GGS0_KOCRD</name>
<gene>
    <name evidence="12 16" type="primary">purD</name>
    <name evidence="16" type="ordered locus">KRH_04280</name>
</gene>
<accession>B2GGS0</accession>
<evidence type="ECO:0000256" key="13">
    <source>
        <dbReference type="PROSITE-ProRule" id="PRU00409"/>
    </source>
</evidence>
<comment type="similarity">
    <text evidence="9 12">Belongs to the GARS family.</text>
</comment>
<keyword evidence="17" id="KW-1185">Reference proteome</keyword>
<dbReference type="Gene3D" id="3.30.470.20">
    <property type="entry name" value="ATP-grasp fold, B domain"/>
    <property type="match status" value="1"/>
</dbReference>
<dbReference type="GO" id="GO:0009113">
    <property type="term" value="P:purine nucleobase biosynthetic process"/>
    <property type="evidence" value="ECO:0007669"/>
    <property type="project" value="InterPro"/>
</dbReference>
<evidence type="ECO:0000256" key="10">
    <source>
        <dbReference type="ARBA" id="ARBA00042242"/>
    </source>
</evidence>
<keyword evidence="8 13" id="KW-0067">ATP-binding</keyword>
<dbReference type="Gene3D" id="3.40.50.20">
    <property type="match status" value="1"/>
</dbReference>
<feature type="region of interest" description="Disordered" evidence="14">
    <location>
        <begin position="424"/>
        <end position="455"/>
    </location>
</feature>
<dbReference type="PROSITE" id="PS00184">
    <property type="entry name" value="GARS"/>
    <property type="match status" value="1"/>
</dbReference>
<evidence type="ECO:0000256" key="11">
    <source>
        <dbReference type="ARBA" id="ARBA00042864"/>
    </source>
</evidence>
<dbReference type="EMBL" id="AP009152">
    <property type="protein sequence ID" value="BAG28775.1"/>
    <property type="molecule type" value="Genomic_DNA"/>
</dbReference>
<dbReference type="InterPro" id="IPR037123">
    <property type="entry name" value="PRibGlycinamide_synth_C_sf"/>
</dbReference>
<dbReference type="InterPro" id="IPR013815">
    <property type="entry name" value="ATP_grasp_subdomain_1"/>
</dbReference>
<dbReference type="Pfam" id="PF01071">
    <property type="entry name" value="GARS_A"/>
    <property type="match status" value="1"/>
</dbReference>
<comment type="pathway">
    <text evidence="3 12">Purine metabolism; IMP biosynthesis via de novo pathway; N(1)-(5-phospho-D-ribosyl)glycinamide from 5-phospho-alpha-D-ribose 1-diphosphate: step 2/2.</text>
</comment>
<evidence type="ECO:0000256" key="9">
    <source>
        <dbReference type="ARBA" id="ARBA00038345"/>
    </source>
</evidence>
<dbReference type="InterPro" id="IPR020561">
    <property type="entry name" value="PRibGlycinamid_synth_ATP-grasp"/>
</dbReference>
<dbReference type="SMART" id="SM01210">
    <property type="entry name" value="GARS_C"/>
    <property type="match status" value="1"/>
</dbReference>
<dbReference type="KEGG" id="krh:KRH_04280"/>
<dbReference type="GO" id="GO:0046872">
    <property type="term" value="F:metal ion binding"/>
    <property type="evidence" value="ECO:0007669"/>
    <property type="project" value="InterPro"/>
</dbReference>
<dbReference type="InterPro" id="IPR011761">
    <property type="entry name" value="ATP-grasp"/>
</dbReference>
<dbReference type="InterPro" id="IPR000115">
    <property type="entry name" value="PRibGlycinamide_synth"/>
</dbReference>
<keyword evidence="6 13" id="KW-0547">Nucleotide-binding</keyword>
<dbReference type="EC" id="6.3.4.13" evidence="4 12"/>
<dbReference type="InterPro" id="IPR011054">
    <property type="entry name" value="Rudment_hybrid_motif"/>
</dbReference>
<dbReference type="Gene3D" id="3.30.1490.20">
    <property type="entry name" value="ATP-grasp fold, A domain"/>
    <property type="match status" value="1"/>
</dbReference>
<dbReference type="GO" id="GO:0005524">
    <property type="term" value="F:ATP binding"/>
    <property type="evidence" value="ECO:0007669"/>
    <property type="project" value="UniProtKB-UniRule"/>
</dbReference>
<proteinExistence type="inferred from homology"/>
<evidence type="ECO:0000256" key="12">
    <source>
        <dbReference type="HAMAP-Rule" id="MF_00138"/>
    </source>
</evidence>
<dbReference type="PANTHER" id="PTHR43472">
    <property type="entry name" value="PHOSPHORIBOSYLAMINE--GLYCINE LIGASE"/>
    <property type="match status" value="1"/>
</dbReference>
<dbReference type="HOGENOM" id="CLU_027420_3_1_11"/>
<reference evidence="16 17" key="1">
    <citation type="journal article" date="2008" name="J. Bacteriol.">
        <title>Complete genome sequence of the soil actinomycete Kocuria rhizophila.</title>
        <authorList>
            <person name="Takarada H."/>
            <person name="Sekine M."/>
            <person name="Kosugi H."/>
            <person name="Matsuo Y."/>
            <person name="Fujisawa T."/>
            <person name="Omata S."/>
            <person name="Kishi E."/>
            <person name="Shimizu A."/>
            <person name="Tsukatani N."/>
            <person name="Tanikawa S."/>
            <person name="Fujita N."/>
            <person name="Harayama S."/>
        </authorList>
    </citation>
    <scope>NUCLEOTIDE SEQUENCE [LARGE SCALE GENOMIC DNA]</scope>
    <source>
        <strain evidence="17">ATCC 9341 / DSM 348 / NBRC 103217 / DC2201</strain>
    </source>
</reference>
<dbReference type="Gene3D" id="3.90.600.10">
    <property type="entry name" value="Phosphoribosylglycinamide synthetase, C-terminal domain"/>
    <property type="match status" value="1"/>
</dbReference>
<evidence type="ECO:0000256" key="2">
    <source>
        <dbReference type="ARBA" id="ARBA00001946"/>
    </source>
</evidence>
<evidence type="ECO:0000256" key="7">
    <source>
        <dbReference type="ARBA" id="ARBA00022755"/>
    </source>
</evidence>
<dbReference type="InterPro" id="IPR020559">
    <property type="entry name" value="PRibGlycinamide_synth_CS"/>
</dbReference>
<dbReference type="SUPFAM" id="SSF51246">
    <property type="entry name" value="Rudiment single hybrid motif"/>
    <property type="match status" value="1"/>
</dbReference>
<dbReference type="AlphaFoldDB" id="B2GGS0"/>
<dbReference type="Pfam" id="PF02844">
    <property type="entry name" value="GARS_N"/>
    <property type="match status" value="1"/>
</dbReference>
<dbReference type="NCBIfam" id="TIGR00877">
    <property type="entry name" value="purD"/>
    <property type="match status" value="1"/>
</dbReference>
<dbReference type="InterPro" id="IPR016185">
    <property type="entry name" value="PreATP-grasp_dom_sf"/>
</dbReference>
<protein>
    <recommendedName>
        <fullName evidence="4 12">Phosphoribosylamine--glycine ligase</fullName>
        <ecNumber evidence="4 12">6.3.4.13</ecNumber>
    </recommendedName>
    <alternativeName>
        <fullName evidence="12">GARS</fullName>
    </alternativeName>
    <alternativeName>
        <fullName evidence="10 12">Glycinamide ribonucleotide synthetase</fullName>
    </alternativeName>
    <alternativeName>
        <fullName evidence="11 12">Phosphoribosylglycinamide synthetase</fullName>
    </alternativeName>
</protein>
<dbReference type="PANTHER" id="PTHR43472:SF1">
    <property type="entry name" value="PHOSPHORIBOSYLAMINE--GLYCINE LIGASE, CHLOROPLASTIC"/>
    <property type="match status" value="1"/>
</dbReference>
<evidence type="ECO:0000313" key="17">
    <source>
        <dbReference type="Proteomes" id="UP000008838"/>
    </source>
</evidence>
<dbReference type="RefSeq" id="WP_012397502.1">
    <property type="nucleotide sequence ID" value="NC_010617.1"/>
</dbReference>
<dbReference type="GO" id="GO:0006189">
    <property type="term" value="P:'de novo' IMP biosynthetic process"/>
    <property type="evidence" value="ECO:0007669"/>
    <property type="project" value="UniProtKB-UniRule"/>
</dbReference>
<evidence type="ECO:0000256" key="3">
    <source>
        <dbReference type="ARBA" id="ARBA00005174"/>
    </source>
</evidence>
<dbReference type="PROSITE" id="PS50975">
    <property type="entry name" value="ATP_GRASP"/>
    <property type="match status" value="1"/>
</dbReference>
<dbReference type="SMART" id="SM01209">
    <property type="entry name" value="GARS_A"/>
    <property type="match status" value="1"/>
</dbReference>
<evidence type="ECO:0000256" key="5">
    <source>
        <dbReference type="ARBA" id="ARBA00022598"/>
    </source>
</evidence>
<feature type="domain" description="ATP-grasp" evidence="15">
    <location>
        <begin position="107"/>
        <end position="307"/>
    </location>
</feature>
<comment type="catalytic activity">
    <reaction evidence="12">
        <text>5-phospho-beta-D-ribosylamine + glycine + ATP = N(1)-(5-phospho-beta-D-ribosyl)glycinamide + ADP + phosphate + H(+)</text>
        <dbReference type="Rhea" id="RHEA:17453"/>
        <dbReference type="ChEBI" id="CHEBI:15378"/>
        <dbReference type="ChEBI" id="CHEBI:30616"/>
        <dbReference type="ChEBI" id="CHEBI:43474"/>
        <dbReference type="ChEBI" id="CHEBI:57305"/>
        <dbReference type="ChEBI" id="CHEBI:58681"/>
        <dbReference type="ChEBI" id="CHEBI:143788"/>
        <dbReference type="ChEBI" id="CHEBI:456216"/>
        <dbReference type="EC" id="6.3.4.13"/>
    </reaction>
</comment>
<comment type="cofactor">
    <cofactor evidence="2">
        <name>Mg(2+)</name>
        <dbReference type="ChEBI" id="CHEBI:18420"/>
    </cofactor>
</comment>
<keyword evidence="5 12" id="KW-0436">Ligase</keyword>
<evidence type="ECO:0000313" key="16">
    <source>
        <dbReference type="EMBL" id="BAG28775.1"/>
    </source>
</evidence>
<dbReference type="Proteomes" id="UP000008838">
    <property type="component" value="Chromosome"/>
</dbReference>
<comment type="cofactor">
    <cofactor evidence="1">
        <name>Mn(2+)</name>
        <dbReference type="ChEBI" id="CHEBI:29035"/>
    </cofactor>
</comment>
<sequence length="455" mass="47230">MKVLVVGPGGREHAMIMSLLRDPHVSEVHAAPGNAGIARDVPVHPLNAQDPDAVVALARELAVDLVVVGPEAPLVAGVADALTEAGIPVFGPSREAARIEGSKAFAKEVMAAADVPTARAVATSDLAQVREAFEQFGAPYVVKDDGLAAGKGVVVTDDRERAEAHARECLDAGGSVLVEEFLDGPEVSLFVLSDGTHVVPLQPAQDFKRVRDGDRGPNTGGMGAYTPLDWLPEGFAGEVVERVARPVVDELRRRGTPFTGVLFCGLAVTSQGMRVIEFNARFGDPETQSVLAVLETPLGQLLLDAATGRLSEEQPLEWEPGAAVTIVLAAHNYPGAPRTGDVITGLEDAAREEDTWVVHAGTARDAAGNLVSAGGRVLAVVARGADLGEARERGYRGMEHITLDGSHHRTDIALDAAHGRVALPGVGAASSSPADPDGGTGADAPPTARTAEEQA</sequence>
<evidence type="ECO:0000259" key="15">
    <source>
        <dbReference type="PROSITE" id="PS50975"/>
    </source>
</evidence>
<dbReference type="InterPro" id="IPR020560">
    <property type="entry name" value="PRibGlycinamide_synth_C-dom"/>
</dbReference>
<dbReference type="GO" id="GO:0004637">
    <property type="term" value="F:phosphoribosylamine-glycine ligase activity"/>
    <property type="evidence" value="ECO:0007669"/>
    <property type="project" value="UniProtKB-UniRule"/>
</dbReference>
<dbReference type="SUPFAM" id="SSF52440">
    <property type="entry name" value="PreATP-grasp domain"/>
    <property type="match status" value="1"/>
</dbReference>
<dbReference type="Pfam" id="PF02843">
    <property type="entry name" value="GARS_C"/>
    <property type="match status" value="1"/>
</dbReference>